<feature type="transmembrane region" description="Helical" evidence="7">
    <location>
        <begin position="120"/>
        <end position="142"/>
    </location>
</feature>
<feature type="transmembrane region" description="Helical" evidence="7">
    <location>
        <begin position="274"/>
        <end position="296"/>
    </location>
</feature>
<organism evidence="8 9">
    <name type="scientific">Aeromonas eucrenophila</name>
    <dbReference type="NCBI Taxonomy" id="649"/>
    <lineage>
        <taxon>Bacteria</taxon>
        <taxon>Pseudomonadati</taxon>
        <taxon>Pseudomonadota</taxon>
        <taxon>Gammaproteobacteria</taxon>
        <taxon>Aeromonadales</taxon>
        <taxon>Aeromonadaceae</taxon>
        <taxon>Aeromonas</taxon>
    </lineage>
</organism>
<evidence type="ECO:0000313" key="8">
    <source>
        <dbReference type="EMBL" id="MFC5708328.1"/>
    </source>
</evidence>
<keyword evidence="4 7" id="KW-0812">Transmembrane</keyword>
<evidence type="ECO:0000256" key="3">
    <source>
        <dbReference type="ARBA" id="ARBA00022475"/>
    </source>
</evidence>
<keyword evidence="6 7" id="KW-0472">Membrane</keyword>
<proteinExistence type="predicted"/>
<feature type="transmembrane region" description="Helical" evidence="7">
    <location>
        <begin position="181"/>
        <end position="202"/>
    </location>
</feature>
<evidence type="ECO:0000256" key="5">
    <source>
        <dbReference type="ARBA" id="ARBA00022989"/>
    </source>
</evidence>
<evidence type="ECO:0000256" key="4">
    <source>
        <dbReference type="ARBA" id="ARBA00022692"/>
    </source>
</evidence>
<feature type="transmembrane region" description="Helical" evidence="7">
    <location>
        <begin position="243"/>
        <end position="262"/>
    </location>
</feature>
<evidence type="ECO:0000256" key="7">
    <source>
        <dbReference type="SAM" id="Phobius"/>
    </source>
</evidence>
<keyword evidence="9" id="KW-1185">Reference proteome</keyword>
<evidence type="ECO:0000313" key="9">
    <source>
        <dbReference type="Proteomes" id="UP001596132"/>
    </source>
</evidence>
<accession>A0ABW0YHU3</accession>
<dbReference type="InterPro" id="IPR004776">
    <property type="entry name" value="Mem_transp_PIN-like"/>
</dbReference>
<keyword evidence="5 7" id="KW-1133">Transmembrane helix</keyword>
<dbReference type="RefSeq" id="WP_042638437.1">
    <property type="nucleotide sequence ID" value="NZ_CDDF01000001.1"/>
</dbReference>
<dbReference type="EMBL" id="JBHSPP010000017">
    <property type="protein sequence ID" value="MFC5708328.1"/>
    <property type="molecule type" value="Genomic_DNA"/>
</dbReference>
<feature type="transmembrane region" description="Helical" evidence="7">
    <location>
        <begin position="154"/>
        <end position="175"/>
    </location>
</feature>
<feature type="transmembrane region" description="Helical" evidence="7">
    <location>
        <begin position="214"/>
        <end position="237"/>
    </location>
</feature>
<name>A0ABW0YHU3_9GAMM</name>
<protein>
    <submittedName>
        <fullName evidence="8">AEC family transporter</fullName>
    </submittedName>
</protein>
<evidence type="ECO:0000256" key="2">
    <source>
        <dbReference type="ARBA" id="ARBA00022448"/>
    </source>
</evidence>
<evidence type="ECO:0000256" key="6">
    <source>
        <dbReference type="ARBA" id="ARBA00023136"/>
    </source>
</evidence>
<feature type="transmembrane region" description="Helical" evidence="7">
    <location>
        <begin position="62"/>
        <end position="84"/>
    </location>
</feature>
<sequence>MFATLLDIVIPVFAVVGLGALYGRLRAGAELGYINRANIELFTPALVFSALVKYPLALGEHLPLVAAGTLVILLPGLLLSLFRFKEIARAALILPAMFRNTGNLGIPLMVLAFGEQELGAIVILFVLSNLLHFSVGIFILSSSGGQGSSDSRWLWLRSPMLWAALAGLLVANLQIPLPGYMVTSASLLGQLSVPLMLFALGIRLMEGELGHLGLALKCNLLYLLAGGLSLALAVWLLPLRPEWIPLLTLSVALPPAVLNYMLCEQYQCQPDKVASIVLGGNALSVLVIPLAVWLALHLGG</sequence>
<gene>
    <name evidence="8" type="ORF">ACFPVW_20195</name>
</gene>
<dbReference type="PANTHER" id="PTHR36838">
    <property type="entry name" value="AUXIN EFFLUX CARRIER FAMILY PROTEIN"/>
    <property type="match status" value="1"/>
</dbReference>
<feature type="transmembrane region" description="Helical" evidence="7">
    <location>
        <begin position="96"/>
        <end position="114"/>
    </location>
</feature>
<evidence type="ECO:0000256" key="1">
    <source>
        <dbReference type="ARBA" id="ARBA00004141"/>
    </source>
</evidence>
<reference evidence="9" key="1">
    <citation type="journal article" date="2019" name="Int. J. Syst. Evol. Microbiol.">
        <title>The Global Catalogue of Microorganisms (GCM) 10K type strain sequencing project: providing services to taxonomists for standard genome sequencing and annotation.</title>
        <authorList>
            <consortium name="The Broad Institute Genomics Platform"/>
            <consortium name="The Broad Institute Genome Sequencing Center for Infectious Disease"/>
            <person name="Wu L."/>
            <person name="Ma J."/>
        </authorList>
    </citation>
    <scope>NUCLEOTIDE SEQUENCE [LARGE SCALE GENOMIC DNA]</scope>
    <source>
        <strain evidence="9">KCTC 15012</strain>
    </source>
</reference>
<feature type="transmembrane region" description="Helical" evidence="7">
    <location>
        <begin position="37"/>
        <end position="56"/>
    </location>
</feature>
<feature type="transmembrane region" description="Helical" evidence="7">
    <location>
        <begin position="6"/>
        <end position="25"/>
    </location>
</feature>
<keyword evidence="2" id="KW-0813">Transport</keyword>
<keyword evidence="3" id="KW-1003">Cell membrane</keyword>
<dbReference type="PANTHER" id="PTHR36838:SF1">
    <property type="entry name" value="SLR1864 PROTEIN"/>
    <property type="match status" value="1"/>
</dbReference>
<comment type="caution">
    <text evidence="8">The sequence shown here is derived from an EMBL/GenBank/DDBJ whole genome shotgun (WGS) entry which is preliminary data.</text>
</comment>
<comment type="subcellular location">
    <subcellularLocation>
        <location evidence="1">Membrane</location>
        <topology evidence="1">Multi-pass membrane protein</topology>
    </subcellularLocation>
</comment>
<dbReference type="Proteomes" id="UP001596132">
    <property type="component" value="Unassembled WGS sequence"/>
</dbReference>
<dbReference type="Pfam" id="PF03547">
    <property type="entry name" value="Mem_trans"/>
    <property type="match status" value="1"/>
</dbReference>